<feature type="transmembrane region" description="Helical" evidence="1">
    <location>
        <begin position="50"/>
        <end position="68"/>
    </location>
</feature>
<feature type="transmembrane region" description="Helical" evidence="1">
    <location>
        <begin position="75"/>
        <end position="93"/>
    </location>
</feature>
<dbReference type="EMBL" id="PIEU01000088">
    <property type="protein sequence ID" value="PZL72182.1"/>
    <property type="molecule type" value="Genomic_DNA"/>
</dbReference>
<dbReference type="InterPro" id="IPR049746">
    <property type="entry name" value="TcpD-like_C"/>
</dbReference>
<evidence type="ECO:0000313" key="3">
    <source>
        <dbReference type="Proteomes" id="UP000249828"/>
    </source>
</evidence>
<organism evidence="2 3">
    <name type="scientific">Enterococcus plantarum</name>
    <dbReference type="NCBI Taxonomy" id="1077675"/>
    <lineage>
        <taxon>Bacteria</taxon>
        <taxon>Bacillati</taxon>
        <taxon>Bacillota</taxon>
        <taxon>Bacilli</taxon>
        <taxon>Lactobacillales</taxon>
        <taxon>Enterococcaceae</taxon>
        <taxon>Enterococcus</taxon>
    </lineage>
</organism>
<dbReference type="Proteomes" id="UP000249828">
    <property type="component" value="Unassembled WGS sequence"/>
</dbReference>
<protein>
    <submittedName>
        <fullName evidence="2">Uncharacterized protein</fullName>
    </submittedName>
</protein>
<keyword evidence="1" id="KW-1133">Transmembrane helix</keyword>
<keyword evidence="3" id="KW-1185">Reference proteome</keyword>
<keyword evidence="1" id="KW-0812">Transmembrane</keyword>
<evidence type="ECO:0000313" key="2">
    <source>
        <dbReference type="EMBL" id="PZL72182.1"/>
    </source>
</evidence>
<dbReference type="NCBIfam" id="NF040686">
    <property type="entry name" value="TcpD_dom"/>
    <property type="match status" value="1"/>
</dbReference>
<sequence>MTDLSVKKQMKKRVWQQRIVVGAYMMLLFLFCYNPVFAEGAINLSSFTNQVLSWVGSIIGVLAVIQAVKEWQQGSPAKMVITVVVAMFLFWFASSPETVLNKGNDLFSSIFGG</sequence>
<gene>
    <name evidence="2" type="ORF">CI088_11280</name>
</gene>
<evidence type="ECO:0000256" key="1">
    <source>
        <dbReference type="SAM" id="Phobius"/>
    </source>
</evidence>
<reference evidence="2 3" key="1">
    <citation type="submission" date="2017-11" db="EMBL/GenBank/DDBJ databases">
        <title>Draft genome sequence of Enterococcus plantarum TRW2 strain isolated from lettuce.</title>
        <authorList>
            <person name="Kim E.B."/>
            <person name="Marco M.L."/>
            <person name="Williams T.R."/>
            <person name="You I.H."/>
        </authorList>
    </citation>
    <scope>NUCLEOTIDE SEQUENCE [LARGE SCALE GENOMIC DNA]</scope>
    <source>
        <strain evidence="2 3">TRW2</strain>
    </source>
</reference>
<feature type="transmembrane region" description="Helical" evidence="1">
    <location>
        <begin position="21"/>
        <end position="38"/>
    </location>
</feature>
<accession>A0A2W4BG58</accession>
<proteinExistence type="predicted"/>
<name>A0A2W4BG58_9ENTE</name>
<comment type="caution">
    <text evidence="2">The sequence shown here is derived from an EMBL/GenBank/DDBJ whole genome shotgun (WGS) entry which is preliminary data.</text>
</comment>
<dbReference type="AlphaFoldDB" id="A0A2W4BG58"/>
<dbReference type="RefSeq" id="WP_111248266.1">
    <property type="nucleotide sequence ID" value="NZ_PIEU01000088.1"/>
</dbReference>
<keyword evidence="1" id="KW-0472">Membrane</keyword>